<reference evidence="1 2" key="1">
    <citation type="submission" date="2020-05" db="EMBL/GenBank/DDBJ databases">
        <title>Draft genome sequence of Mycobacterium hippocampi DL, isolated from European seabass, Dicentrarchus labrax, reared in fish farms.</title>
        <authorList>
            <person name="Stathopoulou P."/>
            <person name="Asimakis E."/>
            <person name="Tzokas K."/>
            <person name="Batargias C."/>
            <person name="Tsiamis G."/>
        </authorList>
    </citation>
    <scope>NUCLEOTIDE SEQUENCE [LARGE SCALE GENOMIC DNA]</scope>
    <source>
        <strain evidence="1 2">DL</strain>
    </source>
</reference>
<comment type="caution">
    <text evidence="1">The sequence shown here is derived from an EMBL/GenBank/DDBJ whole genome shotgun (WGS) entry which is preliminary data.</text>
</comment>
<dbReference type="RefSeq" id="WP_131808574.1">
    <property type="nucleotide sequence ID" value="NZ_JABFYL010000044.1"/>
</dbReference>
<keyword evidence="2" id="KW-1185">Reference proteome</keyword>
<dbReference type="Proteomes" id="UP000570517">
    <property type="component" value="Unassembled WGS sequence"/>
</dbReference>
<evidence type="ECO:0000313" key="2">
    <source>
        <dbReference type="Proteomes" id="UP000570517"/>
    </source>
</evidence>
<evidence type="ECO:0008006" key="3">
    <source>
        <dbReference type="Google" id="ProtNLM"/>
    </source>
</evidence>
<name>A0A850PU56_9MYCO</name>
<proteinExistence type="predicted"/>
<gene>
    <name evidence="1" type="ORF">HLY00_2331</name>
</gene>
<organism evidence="1 2">
    <name type="scientific">Mycolicibacterium hippocampi</name>
    <dbReference type="NCBI Taxonomy" id="659824"/>
    <lineage>
        <taxon>Bacteria</taxon>
        <taxon>Bacillati</taxon>
        <taxon>Actinomycetota</taxon>
        <taxon>Actinomycetes</taxon>
        <taxon>Mycobacteriales</taxon>
        <taxon>Mycobacteriaceae</taxon>
        <taxon>Mycolicibacterium</taxon>
    </lineage>
</organism>
<dbReference type="AlphaFoldDB" id="A0A850PU56"/>
<evidence type="ECO:0000313" key="1">
    <source>
        <dbReference type="EMBL" id="NVN52417.1"/>
    </source>
</evidence>
<dbReference type="EMBL" id="JABFYL010000044">
    <property type="protein sequence ID" value="NVN52417.1"/>
    <property type="molecule type" value="Genomic_DNA"/>
</dbReference>
<accession>A0A850PU56</accession>
<sequence>MTCYLRLHEVAIAVHPTPGPGQSGEMDWDEIHRLWTLAGGVDGRDAALDAMPVTLLDMDDLPDADLEGFAGLIIAGRADQLLLARMKQRIAGLLDRGGVVVFSGQLAEDWLPETTTFEWHQSNADTAGSPVLADHPVFAGVAPAELGHSFLYANGWHRPPEHAEVIAWRADETPGTYVAKAGSGTVLVHSGNNLIANGVTTTTAARIMPQLVQWIAGATR</sequence>
<protein>
    <recommendedName>
        <fullName evidence="3">Glutamine amidotransferase</fullName>
    </recommendedName>
</protein>